<dbReference type="InterPro" id="IPR011042">
    <property type="entry name" value="6-blade_b-propeller_TolB-like"/>
</dbReference>
<dbReference type="Gene3D" id="2.120.10.30">
    <property type="entry name" value="TolB, C-terminal domain"/>
    <property type="match status" value="1"/>
</dbReference>
<feature type="signal peptide" evidence="1">
    <location>
        <begin position="1"/>
        <end position="29"/>
    </location>
</feature>
<proteinExistence type="predicted"/>
<accession>A0ABP4VU83</accession>
<dbReference type="Proteomes" id="UP001499947">
    <property type="component" value="Unassembled WGS sequence"/>
</dbReference>
<evidence type="ECO:0000313" key="3">
    <source>
        <dbReference type="Proteomes" id="UP001499947"/>
    </source>
</evidence>
<dbReference type="RefSeq" id="WP_211122476.1">
    <property type="nucleotide sequence ID" value="NZ_BAAALR010000163.1"/>
</dbReference>
<dbReference type="PANTHER" id="PTHR42060:SF1">
    <property type="entry name" value="NHL REPEAT-CONTAINING PROTEIN"/>
    <property type="match status" value="1"/>
</dbReference>
<keyword evidence="1" id="KW-0732">Signal</keyword>
<sequence length="322" mass="32991">MPKHLVFHLAVATAGAVIGLTAVSSTAEAAVPPLSHPRIVAHFDRPAGQVAESVAVRPNGSADVGLILSRQVAHVTLGGRVEVLATMPLPADGGVNTPGPGAAAVTGIERTGDGTLYFLYSAGDASLTGLWKLPPGGEPERVAAFPAASFLNGLARDGRTGNFYITDSTQGRVWRVGPHGGTAEFWAAGEDLAPTHFFGANGVKVHNGAVWVSNLDRGTILRIPVTEKGTAGPPQVMASGLDSVDDFAFTGHGDQLLAALNVPSKVVLITPGKARRIVLDESDGLQNTTSVAVDGDTVYVASGALTTGGDANLLTARLAHHD</sequence>
<gene>
    <name evidence="2" type="ORF">GCM10009680_86710</name>
</gene>
<reference evidence="3" key="1">
    <citation type="journal article" date="2019" name="Int. J. Syst. Evol. Microbiol.">
        <title>The Global Catalogue of Microorganisms (GCM) 10K type strain sequencing project: providing services to taxonomists for standard genome sequencing and annotation.</title>
        <authorList>
            <consortium name="The Broad Institute Genomics Platform"/>
            <consortium name="The Broad Institute Genome Sequencing Center for Infectious Disease"/>
            <person name="Wu L."/>
            <person name="Ma J."/>
        </authorList>
    </citation>
    <scope>NUCLEOTIDE SEQUENCE [LARGE SCALE GENOMIC DNA]</scope>
    <source>
        <strain evidence="3">JCM 13244</strain>
    </source>
</reference>
<evidence type="ECO:0000256" key="1">
    <source>
        <dbReference type="SAM" id="SignalP"/>
    </source>
</evidence>
<feature type="chain" id="PRO_5045784767" description="SMP-30/Gluconolactonase/LRE-like region domain-containing protein" evidence="1">
    <location>
        <begin position="30"/>
        <end position="322"/>
    </location>
</feature>
<protein>
    <recommendedName>
        <fullName evidence="4">SMP-30/Gluconolactonase/LRE-like region domain-containing protein</fullName>
    </recommendedName>
</protein>
<dbReference type="InterPro" id="IPR052998">
    <property type="entry name" value="Hetero-Diels-Alderase-like"/>
</dbReference>
<dbReference type="PANTHER" id="PTHR42060">
    <property type="entry name" value="NHL REPEAT-CONTAINING PROTEIN-RELATED"/>
    <property type="match status" value="1"/>
</dbReference>
<name>A0ABP4VU83_9ACTN</name>
<comment type="caution">
    <text evidence="2">The sequence shown here is derived from an EMBL/GenBank/DDBJ whole genome shotgun (WGS) entry which is preliminary data.</text>
</comment>
<keyword evidence="3" id="KW-1185">Reference proteome</keyword>
<dbReference type="EMBL" id="BAAALR010000163">
    <property type="protein sequence ID" value="GAA1732830.1"/>
    <property type="molecule type" value="Genomic_DNA"/>
</dbReference>
<organism evidence="2 3">
    <name type="scientific">Streptomyces yatensis</name>
    <dbReference type="NCBI Taxonomy" id="155177"/>
    <lineage>
        <taxon>Bacteria</taxon>
        <taxon>Bacillati</taxon>
        <taxon>Actinomycetota</taxon>
        <taxon>Actinomycetes</taxon>
        <taxon>Kitasatosporales</taxon>
        <taxon>Streptomycetaceae</taxon>
        <taxon>Streptomyces</taxon>
        <taxon>Streptomyces violaceusniger group</taxon>
    </lineage>
</organism>
<dbReference type="SUPFAM" id="SSF63829">
    <property type="entry name" value="Calcium-dependent phosphotriesterase"/>
    <property type="match status" value="1"/>
</dbReference>
<evidence type="ECO:0008006" key="4">
    <source>
        <dbReference type="Google" id="ProtNLM"/>
    </source>
</evidence>
<evidence type="ECO:0000313" key="2">
    <source>
        <dbReference type="EMBL" id="GAA1732830.1"/>
    </source>
</evidence>